<reference evidence="2 3" key="1">
    <citation type="journal article" date="2019" name="Int. J. Syst. Evol. Microbiol.">
        <title>The Global Catalogue of Microorganisms (GCM) 10K type strain sequencing project: providing services to taxonomists for standard genome sequencing and annotation.</title>
        <authorList>
            <consortium name="The Broad Institute Genomics Platform"/>
            <consortium name="The Broad Institute Genome Sequencing Center for Infectious Disease"/>
            <person name="Wu L."/>
            <person name="Ma J."/>
        </authorList>
    </citation>
    <scope>NUCLEOTIDE SEQUENCE [LARGE SCALE GENOMIC DNA]</scope>
    <source>
        <strain evidence="2 3">JCM 11136</strain>
    </source>
</reference>
<dbReference type="Proteomes" id="UP001501578">
    <property type="component" value="Unassembled WGS sequence"/>
</dbReference>
<comment type="caution">
    <text evidence="2">The sequence shown here is derived from an EMBL/GenBank/DDBJ whole genome shotgun (WGS) entry which is preliminary data.</text>
</comment>
<evidence type="ECO:0000313" key="3">
    <source>
        <dbReference type="Proteomes" id="UP001501578"/>
    </source>
</evidence>
<proteinExistence type="predicted"/>
<evidence type="ECO:0000256" key="1">
    <source>
        <dbReference type="SAM" id="MobiDB-lite"/>
    </source>
</evidence>
<feature type="region of interest" description="Disordered" evidence="1">
    <location>
        <begin position="24"/>
        <end position="60"/>
    </location>
</feature>
<evidence type="ECO:0000313" key="2">
    <source>
        <dbReference type="EMBL" id="GAA0935835.1"/>
    </source>
</evidence>
<name>A0ABN1Q0Z6_9ACTN</name>
<accession>A0ABN1Q0Z6</accession>
<gene>
    <name evidence="2" type="ORF">GCM10009560_44180</name>
</gene>
<keyword evidence="3" id="KW-1185">Reference proteome</keyword>
<organism evidence="2 3">
    <name type="scientific">Nonomuraea longicatena</name>
    <dbReference type="NCBI Taxonomy" id="83682"/>
    <lineage>
        <taxon>Bacteria</taxon>
        <taxon>Bacillati</taxon>
        <taxon>Actinomycetota</taxon>
        <taxon>Actinomycetes</taxon>
        <taxon>Streptosporangiales</taxon>
        <taxon>Streptosporangiaceae</taxon>
        <taxon>Nonomuraea</taxon>
    </lineage>
</organism>
<protein>
    <submittedName>
        <fullName evidence="2">Uncharacterized protein</fullName>
    </submittedName>
</protein>
<sequence>MPKRIPPTQAPGTDIRGAAIGRHCADERASAARESAAKQIRLTREQADAPVGDANRTAGH</sequence>
<dbReference type="EMBL" id="BAAAHQ010000023">
    <property type="protein sequence ID" value="GAA0935835.1"/>
    <property type="molecule type" value="Genomic_DNA"/>
</dbReference>